<feature type="compositionally biased region" description="Low complexity" evidence="1">
    <location>
        <begin position="29"/>
        <end position="38"/>
    </location>
</feature>
<evidence type="ECO:0000313" key="4">
    <source>
        <dbReference type="Proteomes" id="UP000614996"/>
    </source>
</evidence>
<feature type="region of interest" description="Disordered" evidence="1">
    <location>
        <begin position="1"/>
        <end position="74"/>
    </location>
</feature>
<feature type="compositionally biased region" description="Pro residues" evidence="1">
    <location>
        <begin position="1"/>
        <end position="27"/>
    </location>
</feature>
<evidence type="ECO:0000313" key="3">
    <source>
        <dbReference type="EMBL" id="GIL27606.1"/>
    </source>
</evidence>
<name>A0A8J4EKP5_9ACTN</name>
<feature type="transmembrane region" description="Helical" evidence="2">
    <location>
        <begin position="129"/>
        <end position="151"/>
    </location>
</feature>
<feature type="transmembrane region" description="Helical" evidence="2">
    <location>
        <begin position="76"/>
        <end position="99"/>
    </location>
</feature>
<sequence length="159" mass="16685">MTQPGQPDPSRGPAPQRPPVPPQPRPEPVLEGEVLPPLQDSPPPMSQPYAAPQPAPGPQPGPPPQPGTVPPAEASFSANLGVAIAMFLLFPPFALPATIDARRARIAYRAGQLGVAQDNAKESRRWTRAAVVAGPICWALVVCCGVGRWLLRAIGLPVP</sequence>
<keyword evidence="2" id="KW-0812">Transmembrane</keyword>
<protein>
    <recommendedName>
        <fullName evidence="5">Interferon-induced transmembrane protein</fullName>
    </recommendedName>
</protein>
<keyword evidence="2" id="KW-1133">Transmembrane helix</keyword>
<feature type="compositionally biased region" description="Pro residues" evidence="1">
    <location>
        <begin position="39"/>
        <end position="69"/>
    </location>
</feature>
<proteinExistence type="predicted"/>
<keyword evidence="4" id="KW-1185">Reference proteome</keyword>
<comment type="caution">
    <text evidence="3">The sequence shown here is derived from an EMBL/GenBank/DDBJ whole genome shotgun (WGS) entry which is preliminary data.</text>
</comment>
<evidence type="ECO:0000256" key="1">
    <source>
        <dbReference type="SAM" id="MobiDB-lite"/>
    </source>
</evidence>
<keyword evidence="2" id="KW-0472">Membrane</keyword>
<evidence type="ECO:0000256" key="2">
    <source>
        <dbReference type="SAM" id="Phobius"/>
    </source>
</evidence>
<reference evidence="4" key="1">
    <citation type="journal article" date="2021" name="Int. J. Syst. Evol. Microbiol.">
        <title>Actinocatenispora comari sp. nov., an endophytic actinomycete isolated from aerial parts of Comarum salesowianum.</title>
        <authorList>
            <person name="Oyunbileg N."/>
            <person name="Iizaka Y."/>
            <person name="Hamada M."/>
            <person name="Davaapurev B.O."/>
            <person name="Fukumoto A."/>
            <person name="Tsetseg B."/>
            <person name="Kato F."/>
            <person name="Tamura T."/>
            <person name="Batkhuu J."/>
            <person name="Anzai Y."/>
        </authorList>
    </citation>
    <scope>NUCLEOTIDE SEQUENCE [LARGE SCALE GENOMIC DNA]</scope>
    <source>
        <strain evidence="4">NUM-2625</strain>
    </source>
</reference>
<evidence type="ECO:0008006" key="5">
    <source>
        <dbReference type="Google" id="ProtNLM"/>
    </source>
</evidence>
<dbReference type="EMBL" id="BOPO01000049">
    <property type="protein sequence ID" value="GIL27606.1"/>
    <property type="molecule type" value="Genomic_DNA"/>
</dbReference>
<dbReference type="GO" id="GO:0016020">
    <property type="term" value="C:membrane"/>
    <property type="evidence" value="ECO:0007669"/>
    <property type="project" value="UniProtKB-SubCell"/>
</dbReference>
<accession>A0A8J4EKP5</accession>
<dbReference type="Proteomes" id="UP000614996">
    <property type="component" value="Unassembled WGS sequence"/>
</dbReference>
<dbReference type="AlphaFoldDB" id="A0A8J4EKP5"/>
<gene>
    <name evidence="3" type="ORF">NUM_28600</name>
</gene>
<organism evidence="3 4">
    <name type="scientific">Actinocatenispora comari</name>
    <dbReference type="NCBI Taxonomy" id="2807577"/>
    <lineage>
        <taxon>Bacteria</taxon>
        <taxon>Bacillati</taxon>
        <taxon>Actinomycetota</taxon>
        <taxon>Actinomycetes</taxon>
        <taxon>Micromonosporales</taxon>
        <taxon>Micromonosporaceae</taxon>
        <taxon>Actinocatenispora</taxon>
    </lineage>
</organism>
<dbReference type="RefSeq" id="WP_207125347.1">
    <property type="nucleotide sequence ID" value="NZ_BOPO01000049.1"/>
</dbReference>